<organism evidence="3 4">
    <name type="scientific">Micromonospora andamanensis</name>
    <dbReference type="NCBI Taxonomy" id="1287068"/>
    <lineage>
        <taxon>Bacteria</taxon>
        <taxon>Bacillati</taxon>
        <taxon>Actinomycetota</taxon>
        <taxon>Actinomycetes</taxon>
        <taxon>Micromonosporales</taxon>
        <taxon>Micromonosporaceae</taxon>
        <taxon>Micromonospora</taxon>
    </lineage>
</organism>
<comment type="caution">
    <text evidence="3">The sequence shown here is derived from an EMBL/GenBank/DDBJ whole genome shotgun (WGS) entry which is preliminary data.</text>
</comment>
<dbReference type="Pfam" id="PF00583">
    <property type="entry name" value="Acetyltransf_1"/>
    <property type="match status" value="1"/>
</dbReference>
<dbReference type="InterPro" id="IPR001387">
    <property type="entry name" value="Cro/C1-type_HTH"/>
</dbReference>
<dbReference type="Pfam" id="PF01381">
    <property type="entry name" value="HTH_3"/>
    <property type="match status" value="1"/>
</dbReference>
<evidence type="ECO:0000259" key="1">
    <source>
        <dbReference type="PROSITE" id="PS50943"/>
    </source>
</evidence>
<name>A0ABQ4HRC7_9ACTN</name>
<protein>
    <recommendedName>
        <fullName evidence="5">GNAT family N-acetyltransferase</fullName>
    </recommendedName>
</protein>
<dbReference type="SUPFAM" id="SSF55729">
    <property type="entry name" value="Acyl-CoA N-acyltransferases (Nat)"/>
    <property type="match status" value="1"/>
</dbReference>
<evidence type="ECO:0000259" key="2">
    <source>
        <dbReference type="PROSITE" id="PS51186"/>
    </source>
</evidence>
<feature type="domain" description="HTH cro/C1-type" evidence="1">
    <location>
        <begin position="15"/>
        <end position="62"/>
    </location>
</feature>
<accession>A0ABQ4HRC7</accession>
<evidence type="ECO:0008006" key="5">
    <source>
        <dbReference type="Google" id="ProtNLM"/>
    </source>
</evidence>
<dbReference type="CDD" id="cd00093">
    <property type="entry name" value="HTH_XRE"/>
    <property type="match status" value="1"/>
</dbReference>
<proteinExistence type="predicted"/>
<reference evidence="3 4" key="1">
    <citation type="submission" date="2021-01" db="EMBL/GenBank/DDBJ databases">
        <title>Whole genome shotgun sequence of Verrucosispora andamanensis NBRC 109075.</title>
        <authorList>
            <person name="Komaki H."/>
            <person name="Tamura T."/>
        </authorList>
    </citation>
    <scope>NUCLEOTIDE SEQUENCE [LARGE SCALE GENOMIC DNA]</scope>
    <source>
        <strain evidence="3 4">NBRC 109075</strain>
    </source>
</reference>
<dbReference type="SMART" id="SM00530">
    <property type="entry name" value="HTH_XRE"/>
    <property type="match status" value="1"/>
</dbReference>
<sequence length="282" mass="31916">MGDDEDEMLDLGSVLRALRRQADLSQRELAERSGVPQSTVARIESDRSAGAQFRTVQRLVRAAGGALRIAGPDEQAPPCPDEQALSGEVICDDIRRDDAGRRYPAHLDVRQVRTLKDWPGAWWAHWYSLPPDRWPLRVPEVTYDLDRGRRDERRLRERLRDSVRIRRLIDGVPDGCWRLVAELPGGDVVGELRAHERSLDLLLGEDLGDRREVVLDGVLVAPRLRLLGIGRRLVARLTEEIQQTGPRAICATAEFGGIHFLLACGYRIEWSRPQALRLDPPR</sequence>
<dbReference type="Gene3D" id="3.40.630.30">
    <property type="match status" value="1"/>
</dbReference>
<feature type="domain" description="N-acetyltransferase" evidence="2">
    <location>
        <begin position="136"/>
        <end position="282"/>
    </location>
</feature>
<dbReference type="InterPro" id="IPR000182">
    <property type="entry name" value="GNAT_dom"/>
</dbReference>
<dbReference type="SUPFAM" id="SSF47413">
    <property type="entry name" value="lambda repressor-like DNA-binding domains"/>
    <property type="match status" value="1"/>
</dbReference>
<evidence type="ECO:0000313" key="4">
    <source>
        <dbReference type="Proteomes" id="UP000647017"/>
    </source>
</evidence>
<dbReference type="PROSITE" id="PS51186">
    <property type="entry name" value="GNAT"/>
    <property type="match status" value="1"/>
</dbReference>
<dbReference type="InterPro" id="IPR016181">
    <property type="entry name" value="Acyl_CoA_acyltransferase"/>
</dbReference>
<keyword evidence="4" id="KW-1185">Reference proteome</keyword>
<gene>
    <name evidence="3" type="ORF">Van01_14070</name>
</gene>
<dbReference type="RefSeq" id="WP_204002336.1">
    <property type="nucleotide sequence ID" value="NZ_BOOZ01000005.1"/>
</dbReference>
<dbReference type="InterPro" id="IPR010982">
    <property type="entry name" value="Lambda_DNA-bd_dom_sf"/>
</dbReference>
<dbReference type="Proteomes" id="UP000647017">
    <property type="component" value="Unassembled WGS sequence"/>
</dbReference>
<dbReference type="EMBL" id="BOOZ01000005">
    <property type="protein sequence ID" value="GIJ08193.1"/>
    <property type="molecule type" value="Genomic_DNA"/>
</dbReference>
<dbReference type="Gene3D" id="1.10.260.40">
    <property type="entry name" value="lambda repressor-like DNA-binding domains"/>
    <property type="match status" value="1"/>
</dbReference>
<dbReference type="PROSITE" id="PS50943">
    <property type="entry name" value="HTH_CROC1"/>
    <property type="match status" value="1"/>
</dbReference>
<evidence type="ECO:0000313" key="3">
    <source>
        <dbReference type="EMBL" id="GIJ08193.1"/>
    </source>
</evidence>